<keyword evidence="4 6" id="KW-1133">Transmembrane helix</keyword>
<feature type="transmembrane region" description="Helical" evidence="6">
    <location>
        <begin position="41"/>
        <end position="61"/>
    </location>
</feature>
<reference evidence="8 10" key="1">
    <citation type="submission" date="2019-07" db="EMBL/GenBank/DDBJ databases">
        <title>Whole genome shotgun sequence of Frigoribacterium faeni NBRC 103066.</title>
        <authorList>
            <person name="Hosoyama A."/>
            <person name="Uohara A."/>
            <person name="Ohji S."/>
            <person name="Ichikawa N."/>
        </authorList>
    </citation>
    <scope>NUCLEOTIDE SEQUENCE [LARGE SCALE GENOMIC DNA]</scope>
    <source>
        <strain evidence="8 10">NBRC 103066</strain>
    </source>
</reference>
<dbReference type="PANTHER" id="PTHR38459">
    <property type="entry name" value="PROPHAGE BACTOPRENOL-LINKED GLUCOSE TRANSLOCASE HOMOLOG"/>
    <property type="match status" value="1"/>
</dbReference>
<dbReference type="Proteomes" id="UP000321154">
    <property type="component" value="Unassembled WGS sequence"/>
</dbReference>
<comment type="similarity">
    <text evidence="2">Belongs to the GtrA family.</text>
</comment>
<dbReference type="GO" id="GO:0000271">
    <property type="term" value="P:polysaccharide biosynthetic process"/>
    <property type="evidence" value="ECO:0007669"/>
    <property type="project" value="InterPro"/>
</dbReference>
<sequence length="169" mass="18627">MRAVLRLAKANPSALRFLVVGGIGFVITMVINYGLKLFVIPQHPVTALAIGTIVATVVSYWMNKKWSFDDRGDRHTAHEMLLFVVVSVIGIGLNSAPLYISRYGLGLEVPQISRASMEIADFVSGPIIGTLIAMVFRYWAMNKWVFPKRAEIADVLSPTSPPTQPTPTR</sequence>
<evidence type="ECO:0000256" key="2">
    <source>
        <dbReference type="ARBA" id="ARBA00009399"/>
    </source>
</evidence>
<evidence type="ECO:0000259" key="7">
    <source>
        <dbReference type="Pfam" id="PF04138"/>
    </source>
</evidence>
<dbReference type="Pfam" id="PF04138">
    <property type="entry name" value="GtrA_DPMS_TM"/>
    <property type="match status" value="1"/>
</dbReference>
<dbReference type="PANTHER" id="PTHR38459:SF1">
    <property type="entry name" value="PROPHAGE BACTOPRENOL-LINKED GLUCOSE TRANSLOCASE HOMOLOG"/>
    <property type="match status" value="1"/>
</dbReference>
<feature type="transmembrane region" description="Helical" evidence="6">
    <location>
        <begin position="120"/>
        <end position="140"/>
    </location>
</feature>
<name>A0A7W3JI77_9MICO</name>
<evidence type="ECO:0000313" key="8">
    <source>
        <dbReference type="EMBL" id="GEK84371.1"/>
    </source>
</evidence>
<evidence type="ECO:0000256" key="3">
    <source>
        <dbReference type="ARBA" id="ARBA00022692"/>
    </source>
</evidence>
<protein>
    <submittedName>
        <fullName evidence="9">Putative flippase GtrA</fullName>
    </submittedName>
    <submittedName>
        <fullName evidence="8">Sugar translocase</fullName>
    </submittedName>
</protein>
<dbReference type="AlphaFoldDB" id="A0A7W3JI77"/>
<dbReference type="GO" id="GO:0005886">
    <property type="term" value="C:plasma membrane"/>
    <property type="evidence" value="ECO:0007669"/>
    <property type="project" value="TreeGrafter"/>
</dbReference>
<dbReference type="EMBL" id="JACGWW010000002">
    <property type="protein sequence ID" value="MBA8813324.1"/>
    <property type="molecule type" value="Genomic_DNA"/>
</dbReference>
<proteinExistence type="inferred from homology"/>
<keyword evidence="5 6" id="KW-0472">Membrane</keyword>
<reference evidence="9 11" key="2">
    <citation type="submission" date="2020-07" db="EMBL/GenBank/DDBJ databases">
        <title>Sequencing the genomes of 1000 actinobacteria strains.</title>
        <authorList>
            <person name="Klenk H.-P."/>
        </authorList>
    </citation>
    <scope>NUCLEOTIDE SEQUENCE [LARGE SCALE GENOMIC DNA]</scope>
    <source>
        <strain evidence="9 11">DSM 10309</strain>
    </source>
</reference>
<keyword evidence="3 6" id="KW-0812">Transmembrane</keyword>
<evidence type="ECO:0000256" key="5">
    <source>
        <dbReference type="ARBA" id="ARBA00023136"/>
    </source>
</evidence>
<dbReference type="InterPro" id="IPR051401">
    <property type="entry name" value="GtrA_CellWall_Glycosyl"/>
</dbReference>
<keyword evidence="10" id="KW-1185">Reference proteome</keyword>
<evidence type="ECO:0000313" key="9">
    <source>
        <dbReference type="EMBL" id="MBA8813324.1"/>
    </source>
</evidence>
<feature type="domain" description="GtrA/DPMS transmembrane" evidence="7">
    <location>
        <begin position="16"/>
        <end position="146"/>
    </location>
</feature>
<dbReference type="EMBL" id="BJUV01000035">
    <property type="protein sequence ID" value="GEK84371.1"/>
    <property type="molecule type" value="Genomic_DNA"/>
</dbReference>
<feature type="transmembrane region" description="Helical" evidence="6">
    <location>
        <begin position="14"/>
        <end position="35"/>
    </location>
</feature>
<comment type="caution">
    <text evidence="9">The sequence shown here is derived from an EMBL/GenBank/DDBJ whole genome shotgun (WGS) entry which is preliminary data.</text>
</comment>
<accession>A0A7W3JI77</accession>
<evidence type="ECO:0000313" key="11">
    <source>
        <dbReference type="Proteomes" id="UP000522688"/>
    </source>
</evidence>
<dbReference type="RefSeq" id="WP_182501133.1">
    <property type="nucleotide sequence ID" value="NZ_BAAAHR010000001.1"/>
</dbReference>
<dbReference type="Proteomes" id="UP000522688">
    <property type="component" value="Unassembled WGS sequence"/>
</dbReference>
<evidence type="ECO:0000313" key="10">
    <source>
        <dbReference type="Proteomes" id="UP000321154"/>
    </source>
</evidence>
<evidence type="ECO:0000256" key="6">
    <source>
        <dbReference type="SAM" id="Phobius"/>
    </source>
</evidence>
<dbReference type="InterPro" id="IPR007267">
    <property type="entry name" value="GtrA_DPMS_TM"/>
</dbReference>
<gene>
    <name evidence="9" type="ORF">FB463_001573</name>
    <name evidence="8" type="ORF">FFA01_26800</name>
</gene>
<evidence type="ECO:0000256" key="1">
    <source>
        <dbReference type="ARBA" id="ARBA00004141"/>
    </source>
</evidence>
<evidence type="ECO:0000256" key="4">
    <source>
        <dbReference type="ARBA" id="ARBA00022989"/>
    </source>
</evidence>
<feature type="transmembrane region" description="Helical" evidence="6">
    <location>
        <begin position="81"/>
        <end position="100"/>
    </location>
</feature>
<comment type="subcellular location">
    <subcellularLocation>
        <location evidence="1">Membrane</location>
        <topology evidence="1">Multi-pass membrane protein</topology>
    </subcellularLocation>
</comment>
<organism evidence="9 11">
    <name type="scientific">Frigoribacterium faeni</name>
    <dbReference type="NCBI Taxonomy" id="145483"/>
    <lineage>
        <taxon>Bacteria</taxon>
        <taxon>Bacillati</taxon>
        <taxon>Actinomycetota</taxon>
        <taxon>Actinomycetes</taxon>
        <taxon>Micrococcales</taxon>
        <taxon>Microbacteriaceae</taxon>
        <taxon>Frigoribacterium</taxon>
    </lineage>
</organism>